<evidence type="ECO:0000256" key="13">
    <source>
        <dbReference type="HAMAP-Rule" id="MF_01810"/>
    </source>
</evidence>
<proteinExistence type="inferred from homology"/>
<dbReference type="Gene3D" id="2.70.98.90">
    <property type="match status" value="1"/>
</dbReference>
<dbReference type="GO" id="GO:0051205">
    <property type="term" value="P:protein insertion into membrane"/>
    <property type="evidence" value="ECO:0007669"/>
    <property type="project" value="TreeGrafter"/>
</dbReference>
<dbReference type="PRINTS" id="PR01900">
    <property type="entry name" value="YIDCPROTEIN"/>
</dbReference>
<evidence type="ECO:0000256" key="12">
    <source>
        <dbReference type="ARBA" id="ARBA00033342"/>
    </source>
</evidence>
<comment type="function">
    <text evidence="13">Required for the insertion and/or proper folding and/or complex formation of integral membrane proteins into the membrane. Involved in integration of membrane proteins that insert both dependently and independently of the Sec translocase complex, as well as at least some lipoproteins. Aids folding of multispanning membrane proteins.</text>
</comment>
<keyword evidence="5 13" id="KW-1003">Cell membrane</keyword>
<dbReference type="PANTHER" id="PTHR12428:SF65">
    <property type="entry name" value="CYTOCHROME C OXIDASE ASSEMBLY PROTEIN COX18, MITOCHONDRIAL"/>
    <property type="match status" value="1"/>
</dbReference>
<dbReference type="Proteomes" id="UP000294829">
    <property type="component" value="Unassembled WGS sequence"/>
</dbReference>
<dbReference type="InterPro" id="IPR047196">
    <property type="entry name" value="YidC_ALB_C"/>
</dbReference>
<dbReference type="InterPro" id="IPR001708">
    <property type="entry name" value="YidC/ALB3/OXA1/COX18"/>
</dbReference>
<feature type="transmembrane region" description="Helical" evidence="13">
    <location>
        <begin position="382"/>
        <end position="403"/>
    </location>
</feature>
<dbReference type="OrthoDB" id="9780552at2"/>
<keyword evidence="9 13" id="KW-0472">Membrane</keyword>
<keyword evidence="6 13" id="KW-0812">Transmembrane</keyword>
<evidence type="ECO:0000256" key="4">
    <source>
        <dbReference type="ARBA" id="ARBA00022448"/>
    </source>
</evidence>
<evidence type="ECO:0000256" key="11">
    <source>
        <dbReference type="ARBA" id="ARBA00033245"/>
    </source>
</evidence>
<evidence type="ECO:0000256" key="1">
    <source>
        <dbReference type="ARBA" id="ARBA00004429"/>
    </source>
</evidence>
<dbReference type="GO" id="GO:0032977">
    <property type="term" value="F:membrane insertase activity"/>
    <property type="evidence" value="ECO:0007669"/>
    <property type="project" value="InterPro"/>
</dbReference>
<evidence type="ECO:0000313" key="16">
    <source>
        <dbReference type="EMBL" id="TDK62576.1"/>
    </source>
</evidence>
<dbReference type="Pfam" id="PF02096">
    <property type="entry name" value="60KD_IMP"/>
    <property type="match status" value="1"/>
</dbReference>
<comment type="similarity">
    <text evidence="2 13">Belongs to the OXA1/ALB3/YidC family. Type 1 subfamily.</text>
</comment>
<organism evidence="16 17">
    <name type="scientific">Sapientia aquatica</name>
    <dbReference type="NCBI Taxonomy" id="1549640"/>
    <lineage>
        <taxon>Bacteria</taxon>
        <taxon>Pseudomonadati</taxon>
        <taxon>Pseudomonadota</taxon>
        <taxon>Betaproteobacteria</taxon>
        <taxon>Burkholderiales</taxon>
        <taxon>Oxalobacteraceae</taxon>
        <taxon>Sapientia</taxon>
    </lineage>
</organism>
<evidence type="ECO:0000256" key="10">
    <source>
        <dbReference type="ARBA" id="ARBA00023186"/>
    </source>
</evidence>
<dbReference type="AlphaFoldDB" id="A0A4V3AU19"/>
<feature type="transmembrane region" description="Helical" evidence="13">
    <location>
        <begin position="523"/>
        <end position="546"/>
    </location>
</feature>
<evidence type="ECO:0000256" key="3">
    <source>
        <dbReference type="ARBA" id="ARBA00015325"/>
    </source>
</evidence>
<evidence type="ECO:0000256" key="2">
    <source>
        <dbReference type="ARBA" id="ARBA00010527"/>
    </source>
</evidence>
<dbReference type="NCBIfam" id="TIGR03593">
    <property type="entry name" value="yidC_nterm"/>
    <property type="match status" value="1"/>
</dbReference>
<evidence type="ECO:0000256" key="9">
    <source>
        <dbReference type="ARBA" id="ARBA00023136"/>
    </source>
</evidence>
<feature type="domain" description="Membrane insertase YidC/Oxa/ALB C-terminal" evidence="14">
    <location>
        <begin position="382"/>
        <end position="560"/>
    </location>
</feature>
<evidence type="ECO:0000259" key="14">
    <source>
        <dbReference type="Pfam" id="PF02096"/>
    </source>
</evidence>
<evidence type="ECO:0000259" key="15">
    <source>
        <dbReference type="Pfam" id="PF14849"/>
    </source>
</evidence>
<dbReference type="GO" id="GO:0015031">
    <property type="term" value="P:protein transport"/>
    <property type="evidence" value="ECO:0007669"/>
    <property type="project" value="UniProtKB-KW"/>
</dbReference>
<reference evidence="16 17" key="1">
    <citation type="submission" date="2019-03" db="EMBL/GenBank/DDBJ databases">
        <title>Sapientia aquatica gen. nov., sp. nov., isolated from a crater lake.</title>
        <authorList>
            <person name="Felfoldi T."/>
            <person name="Szabo A."/>
            <person name="Toth E."/>
            <person name="Schumann P."/>
            <person name="Keki Z."/>
            <person name="Marialigeti K."/>
            <person name="Mathe I."/>
        </authorList>
    </citation>
    <scope>NUCLEOTIDE SEQUENCE [LARGE SCALE GENOMIC DNA]</scope>
    <source>
        <strain evidence="16 17">SA-152</strain>
    </source>
</reference>
<dbReference type="HAMAP" id="MF_01810">
    <property type="entry name" value="YidC_type1"/>
    <property type="match status" value="1"/>
</dbReference>
<dbReference type="InterPro" id="IPR028055">
    <property type="entry name" value="YidC/Oxa/ALB_C"/>
</dbReference>
<accession>A0A4V3AU19</accession>
<evidence type="ECO:0000256" key="8">
    <source>
        <dbReference type="ARBA" id="ARBA00022989"/>
    </source>
</evidence>
<protein>
    <recommendedName>
        <fullName evidence="3 13">Membrane protein insertase YidC</fullName>
    </recommendedName>
    <alternativeName>
        <fullName evidence="12 13">Foldase YidC</fullName>
    </alternativeName>
    <alternativeName>
        <fullName evidence="11 13">Membrane integrase YidC</fullName>
    </alternativeName>
    <alternativeName>
        <fullName evidence="13">Membrane protein YidC</fullName>
    </alternativeName>
</protein>
<dbReference type="RefSeq" id="WP_133330511.1">
    <property type="nucleotide sequence ID" value="NZ_SMYL01000011.1"/>
</dbReference>
<dbReference type="NCBIfam" id="TIGR03592">
    <property type="entry name" value="yidC_oxa1_cterm"/>
    <property type="match status" value="1"/>
</dbReference>
<dbReference type="CDD" id="cd19961">
    <property type="entry name" value="EcYidC-like_peri"/>
    <property type="match status" value="1"/>
</dbReference>
<gene>
    <name evidence="13 16" type="primary">yidC</name>
    <name evidence="16" type="ORF">E2I14_16355</name>
</gene>
<dbReference type="CDD" id="cd20070">
    <property type="entry name" value="5TM_YidC_Alb3"/>
    <property type="match status" value="1"/>
</dbReference>
<evidence type="ECO:0000256" key="6">
    <source>
        <dbReference type="ARBA" id="ARBA00022692"/>
    </source>
</evidence>
<name>A0A4V3AU19_9BURK</name>
<feature type="transmembrane region" description="Helical" evidence="13">
    <location>
        <begin position="451"/>
        <end position="472"/>
    </location>
</feature>
<sequence length="566" mass="62597">MNKRIVLWIVFLMSLLLLWENWQRFNGRPSMLFPSTTQTVASPANATPNSAAKVDPANPVATASAVGSLPGATQAAPVQGEVITIITDVFKAEIDTLGGELRYLELLKQKDGADTSFGAGWKSMIFHKDAPTQVHNVVLFDKTDKRTYLAQTGLLGNLPNHKSVFVAKPGLRTLDDAGQVQLVLEAEQNGVKLVKTYTFKKGSYSIDLTHQVINQTAAPITPAVYMQLVRDGGKLESESRFVSSFTGPAIYTEEEKFHSVAFDKIEKGSDSHATKADNGWFAMIQHYFVSGIIPQDKVQREIFTKKVDTNLYAVGNILTMAPIAPGASETLDAKIYSGPLVTSILDQVAPGFNLTKDYGWTSIVAKPVFWLMNEIHTILGNWGWTIIVLTIVIKLAFFPLSAASFRSMGKMKLLTPKMTAIRERFKDDPQKMNQAMMELYKTEKVNPLGGCLPILIQTPVFMALYSVVLASVELRNAPWLGWIQDLSTPDGFLILPILMAVSMFIQTKLTPAPADPMQAKMMMIMPLVFSVMFFFFPSGLVLYWVVNNVLSIAQQWVITKNMAVAK</sequence>
<keyword evidence="7 13" id="KW-0653">Protein transport</keyword>
<dbReference type="GO" id="GO:0005886">
    <property type="term" value="C:plasma membrane"/>
    <property type="evidence" value="ECO:0007669"/>
    <property type="project" value="UniProtKB-SubCell"/>
</dbReference>
<dbReference type="InterPro" id="IPR028053">
    <property type="entry name" value="Membr_insert_YidC_N"/>
</dbReference>
<evidence type="ECO:0000256" key="7">
    <source>
        <dbReference type="ARBA" id="ARBA00022927"/>
    </source>
</evidence>
<evidence type="ECO:0000256" key="5">
    <source>
        <dbReference type="ARBA" id="ARBA00022475"/>
    </source>
</evidence>
<feature type="transmembrane region" description="Helical" evidence="13">
    <location>
        <begin position="492"/>
        <end position="511"/>
    </location>
</feature>
<keyword evidence="8 13" id="KW-1133">Transmembrane helix</keyword>
<comment type="caution">
    <text evidence="16">The sequence shown here is derived from an EMBL/GenBank/DDBJ whole genome shotgun (WGS) entry which is preliminary data.</text>
</comment>
<keyword evidence="17" id="KW-1185">Reference proteome</keyword>
<keyword evidence="4 13" id="KW-0813">Transport</keyword>
<dbReference type="InterPro" id="IPR038221">
    <property type="entry name" value="YidC_periplasmic_sf"/>
</dbReference>
<comment type="subcellular location">
    <subcellularLocation>
        <location evidence="1">Cell inner membrane</location>
        <topology evidence="1">Multi-pass membrane protein</topology>
    </subcellularLocation>
    <subcellularLocation>
        <location evidence="13">Cell membrane</location>
        <topology evidence="13">Multi-pass membrane protein</topology>
    </subcellularLocation>
</comment>
<dbReference type="InterPro" id="IPR019998">
    <property type="entry name" value="Membr_insert_YidC"/>
</dbReference>
<evidence type="ECO:0000313" key="17">
    <source>
        <dbReference type="Proteomes" id="UP000294829"/>
    </source>
</evidence>
<keyword evidence="10 13" id="KW-0143">Chaperone</keyword>
<dbReference type="EMBL" id="SMYL01000011">
    <property type="protein sequence ID" value="TDK62576.1"/>
    <property type="molecule type" value="Genomic_DNA"/>
</dbReference>
<comment type="subunit">
    <text evidence="13">Interacts with the Sec translocase complex via SecD. Specifically interacts with transmembrane segments of nascent integral membrane proteins during membrane integration.</text>
</comment>
<feature type="domain" description="Membrane insertase YidC N-terminal" evidence="15">
    <location>
        <begin position="132"/>
        <end position="371"/>
    </location>
</feature>
<dbReference type="PANTHER" id="PTHR12428">
    <property type="entry name" value="OXA1"/>
    <property type="match status" value="1"/>
</dbReference>
<dbReference type="NCBIfam" id="NF002352">
    <property type="entry name" value="PRK01318.1-3"/>
    <property type="match status" value="1"/>
</dbReference>
<dbReference type="PRINTS" id="PR00701">
    <property type="entry name" value="60KDINNERMP"/>
</dbReference>
<dbReference type="Pfam" id="PF14849">
    <property type="entry name" value="YidC_periplas"/>
    <property type="match status" value="1"/>
</dbReference>